<keyword evidence="1" id="KW-0812">Transmembrane</keyword>
<organism evidence="3 4">
    <name type="scientific">Aquatica leii</name>
    <dbReference type="NCBI Taxonomy" id="1421715"/>
    <lineage>
        <taxon>Eukaryota</taxon>
        <taxon>Metazoa</taxon>
        <taxon>Ecdysozoa</taxon>
        <taxon>Arthropoda</taxon>
        <taxon>Hexapoda</taxon>
        <taxon>Insecta</taxon>
        <taxon>Pterygota</taxon>
        <taxon>Neoptera</taxon>
        <taxon>Endopterygota</taxon>
        <taxon>Coleoptera</taxon>
        <taxon>Polyphaga</taxon>
        <taxon>Elateriformia</taxon>
        <taxon>Elateroidea</taxon>
        <taxon>Lampyridae</taxon>
        <taxon>Luciolinae</taxon>
        <taxon>Aquatica</taxon>
    </lineage>
</organism>
<evidence type="ECO:0000256" key="1">
    <source>
        <dbReference type="SAM" id="Phobius"/>
    </source>
</evidence>
<evidence type="ECO:0000256" key="2">
    <source>
        <dbReference type="SAM" id="SignalP"/>
    </source>
</evidence>
<reference evidence="4" key="1">
    <citation type="submission" date="2023-01" db="EMBL/GenBank/DDBJ databases">
        <title>Key to firefly adult light organ development and bioluminescence: homeobox transcription factors regulate luciferase expression and transportation to peroxisome.</title>
        <authorList>
            <person name="Fu X."/>
        </authorList>
    </citation>
    <scope>NUCLEOTIDE SEQUENCE [LARGE SCALE GENOMIC DNA]</scope>
</reference>
<comment type="caution">
    <text evidence="3">The sequence shown here is derived from an EMBL/GenBank/DDBJ whole genome shotgun (WGS) entry which is preliminary data.</text>
</comment>
<dbReference type="EMBL" id="JARPUR010000003">
    <property type="protein sequence ID" value="KAK4879202.1"/>
    <property type="molecule type" value="Genomic_DNA"/>
</dbReference>
<keyword evidence="1" id="KW-0472">Membrane</keyword>
<evidence type="ECO:0000313" key="4">
    <source>
        <dbReference type="Proteomes" id="UP001353858"/>
    </source>
</evidence>
<gene>
    <name evidence="3" type="ORF">RN001_007348</name>
</gene>
<feature type="chain" id="PRO_5042933101" evidence="2">
    <location>
        <begin position="18"/>
        <end position="446"/>
    </location>
</feature>
<evidence type="ECO:0000313" key="3">
    <source>
        <dbReference type="EMBL" id="KAK4879202.1"/>
    </source>
</evidence>
<name>A0AAN7PY17_9COLE</name>
<proteinExistence type="predicted"/>
<feature type="signal peptide" evidence="2">
    <location>
        <begin position="1"/>
        <end position="17"/>
    </location>
</feature>
<dbReference type="Proteomes" id="UP001353858">
    <property type="component" value="Unassembled WGS sequence"/>
</dbReference>
<keyword evidence="1" id="KW-1133">Transmembrane helix</keyword>
<accession>A0AAN7PY17</accession>
<protein>
    <submittedName>
        <fullName evidence="3">Uncharacterized protein</fullName>
    </submittedName>
</protein>
<feature type="transmembrane region" description="Helical" evidence="1">
    <location>
        <begin position="318"/>
        <end position="340"/>
    </location>
</feature>
<keyword evidence="4" id="KW-1185">Reference proteome</keyword>
<keyword evidence="2" id="KW-0732">Signal</keyword>
<dbReference type="AlphaFoldDB" id="A0AAN7PY17"/>
<sequence length="446" mass="45521">MNTLLIALVVAVAAANAALIPAPAAVSGLTLKGPMSRTTLLGSDGSSIDTAVDAGAVSQSVVSPALAPAMIAPTPLLASRAYLGAPGLLNSGLIGAMPAGYIAPSWNTWGRSLMCRRLQFLYKRLGCLAISSIQQTITNMNALLVFVVALSAANAAFIAEPYGLVSPAMDTTLKGPVSSATVVGPDGSSISAAADSGALASSKMMYGGIGASVVAAPEMIASRSFYGASPLGYTAGYPAAYNTRARKKTRVSMYVQGVQQPSTSTNVEEILESDLSDTIKSEDDYEELNNDECNDVSLTIDDSRKLGCLAISNIQETIINMNALLVFVVALSAANAAFIAEPYGLVSPAMDTTLKGPVASATVVGPDGSSISAAADSGALASSKMMYGGIGASVVAAPEMIASKSFYGASPLGYMAGYPAGMMGNMMMAPGMVAANMNPWSRGLWW</sequence>